<keyword evidence="3" id="KW-0444">Lipid biosynthesis</keyword>
<evidence type="ECO:0000256" key="14">
    <source>
        <dbReference type="SAM" id="Phobius"/>
    </source>
</evidence>
<keyword evidence="7 14" id="KW-1133">Transmembrane helix</keyword>
<dbReference type="Pfam" id="PF03034">
    <property type="entry name" value="PSS"/>
    <property type="match status" value="1"/>
</dbReference>
<evidence type="ECO:0000256" key="1">
    <source>
        <dbReference type="ARBA" id="ARBA00004477"/>
    </source>
</evidence>
<accession>A0A221S608</accession>
<dbReference type="AlphaFoldDB" id="A0A221S608"/>
<name>A0A221S608_9EIME</name>
<comment type="subcellular location">
    <subcellularLocation>
        <location evidence="1">Endoplasmic reticulum membrane</location>
        <topology evidence="1">Multi-pass membrane protein</topology>
    </subcellularLocation>
</comment>
<organism evidence="15">
    <name type="scientific">Eimeria falciformis</name>
    <dbReference type="NCBI Taxonomy" id="84963"/>
    <lineage>
        <taxon>Eukaryota</taxon>
        <taxon>Sar</taxon>
        <taxon>Alveolata</taxon>
        <taxon>Apicomplexa</taxon>
        <taxon>Conoidasida</taxon>
        <taxon>Coccidia</taxon>
        <taxon>Eucoccidiorida</taxon>
        <taxon>Eimeriorina</taxon>
        <taxon>Eimeriidae</taxon>
        <taxon>Eimeria</taxon>
    </lineage>
</organism>
<feature type="transmembrane region" description="Helical" evidence="14">
    <location>
        <begin position="246"/>
        <end position="265"/>
    </location>
</feature>
<feature type="transmembrane region" description="Helical" evidence="14">
    <location>
        <begin position="499"/>
        <end position="519"/>
    </location>
</feature>
<evidence type="ECO:0000256" key="7">
    <source>
        <dbReference type="ARBA" id="ARBA00022989"/>
    </source>
</evidence>
<evidence type="ECO:0000256" key="6">
    <source>
        <dbReference type="ARBA" id="ARBA00022824"/>
    </source>
</evidence>
<evidence type="ECO:0000256" key="2">
    <source>
        <dbReference type="ARBA" id="ARBA00005189"/>
    </source>
</evidence>
<feature type="transmembrane region" description="Helical" evidence="14">
    <location>
        <begin position="399"/>
        <end position="418"/>
    </location>
</feature>
<keyword evidence="10" id="KW-0594">Phospholipid biosynthesis</keyword>
<sequence length="554" mass="62547">MDVRRRGPPRGEPLAEAGLCEREGASKRDMSKHRQRSIGIQTAVPSREYMGPRARATQAPEFFKSGWIHRPKTVSTLCVTLALIFVAAQIVSGQKITRRTRLAWGSLAALFIFLVFGTLQLPDGLLVRPSPIFWRFVKSCSVVYLVGLAFLLFQDLEDVRSWLNWLDPEAGLPLVERNYAEKCHSWAAVVDKLDIFVVAHFVGWMVKALVIRDSRLLWLLSILFEFMEISFRHILPNFWECWWDHLILDVFGCNLLGIYLGLALCKRMQMLQYNWHDKYAKSLMALGGSASRSFSFGYSSAPFSLSRSNSITPAVPPAAPAAAAASSSPICESPRDVQPTKQQHQQEQQQQHQQKPLQQQLQHRGEKPTSPISDALKQLLPYELTAYHWPSILESAKTFTGIVFFCIIVTLLDLNIFFLKAEFYIQSHHWIIVVRLILFSFAAAAGTREFYAYLTDSQCPRMGLQCWLDLAMISAETLLAFKCYFFENALQPHGPCPTWIIVCWVVACLLVLLTILYLLMFPLPHNGEFGSPSLGDGSPADSFLLEDASDCCSS</sequence>
<keyword evidence="6" id="KW-0256">Endoplasmic reticulum</keyword>
<dbReference type="VEuPathDB" id="ToxoDB:EfaB_PLUS_1974.g212"/>
<feature type="region of interest" description="Disordered" evidence="13">
    <location>
        <begin position="329"/>
        <end position="368"/>
    </location>
</feature>
<keyword evidence="4" id="KW-0808">Transferase</keyword>
<feature type="transmembrane region" description="Helical" evidence="14">
    <location>
        <begin position="133"/>
        <end position="153"/>
    </location>
</feature>
<evidence type="ECO:0000256" key="4">
    <source>
        <dbReference type="ARBA" id="ARBA00022679"/>
    </source>
</evidence>
<dbReference type="InterPro" id="IPR004277">
    <property type="entry name" value="PSS"/>
</dbReference>
<feature type="transmembrane region" description="Helical" evidence="14">
    <location>
        <begin position="216"/>
        <end position="234"/>
    </location>
</feature>
<dbReference type="GO" id="GO:0005789">
    <property type="term" value="C:endoplasmic reticulum membrane"/>
    <property type="evidence" value="ECO:0007669"/>
    <property type="project" value="UniProtKB-SubCell"/>
</dbReference>
<dbReference type="GO" id="GO:0006659">
    <property type="term" value="P:phosphatidylserine biosynthetic process"/>
    <property type="evidence" value="ECO:0007669"/>
    <property type="project" value="InterPro"/>
</dbReference>
<evidence type="ECO:0000256" key="5">
    <source>
        <dbReference type="ARBA" id="ARBA00022692"/>
    </source>
</evidence>
<keyword evidence="8" id="KW-0443">Lipid metabolism</keyword>
<dbReference type="PANTHER" id="PTHR15362:SF7">
    <property type="entry name" value="PHOSPHATIDYLSERINE SYNTHASE 2"/>
    <property type="match status" value="1"/>
</dbReference>
<feature type="compositionally biased region" description="Basic and acidic residues" evidence="13">
    <location>
        <begin position="19"/>
        <end position="29"/>
    </location>
</feature>
<feature type="transmembrane region" description="Helical" evidence="14">
    <location>
        <begin position="103"/>
        <end position="121"/>
    </location>
</feature>
<evidence type="ECO:0000256" key="11">
    <source>
        <dbReference type="ARBA" id="ARBA00023264"/>
    </source>
</evidence>
<evidence type="ECO:0000256" key="8">
    <source>
        <dbReference type="ARBA" id="ARBA00023098"/>
    </source>
</evidence>
<evidence type="ECO:0000256" key="12">
    <source>
        <dbReference type="ARBA" id="ARBA00025707"/>
    </source>
</evidence>
<feature type="compositionally biased region" description="Low complexity" evidence="13">
    <location>
        <begin position="339"/>
        <end position="362"/>
    </location>
</feature>
<evidence type="ECO:0000256" key="9">
    <source>
        <dbReference type="ARBA" id="ARBA00023136"/>
    </source>
</evidence>
<evidence type="ECO:0000256" key="3">
    <source>
        <dbReference type="ARBA" id="ARBA00022516"/>
    </source>
</evidence>
<comment type="pathway">
    <text evidence="12">Phospholipid metabolism.</text>
</comment>
<feature type="region of interest" description="Disordered" evidence="13">
    <location>
        <begin position="1"/>
        <end position="37"/>
    </location>
</feature>
<keyword evidence="9 14" id="KW-0472">Membrane</keyword>
<proteinExistence type="evidence at transcript level"/>
<evidence type="ECO:0000313" key="15">
    <source>
        <dbReference type="EMBL" id="ASN64467.1"/>
    </source>
</evidence>
<comment type="pathway">
    <text evidence="2">Lipid metabolism.</text>
</comment>
<protein>
    <submittedName>
        <fullName evidence="15">Phosphatidylserine synthase</fullName>
    </submittedName>
</protein>
<dbReference type="EMBL" id="KX785381">
    <property type="protein sequence ID" value="ASN64467.1"/>
    <property type="molecule type" value="mRNA"/>
</dbReference>
<dbReference type="GO" id="GO:0106245">
    <property type="term" value="F:L-serine-phosphatidylethanolamine phosphatidyltransferase activity"/>
    <property type="evidence" value="ECO:0007669"/>
    <property type="project" value="InterPro"/>
</dbReference>
<evidence type="ECO:0000256" key="13">
    <source>
        <dbReference type="SAM" id="MobiDB-lite"/>
    </source>
</evidence>
<evidence type="ECO:0000256" key="10">
    <source>
        <dbReference type="ARBA" id="ARBA00023209"/>
    </source>
</evidence>
<feature type="transmembrane region" description="Helical" evidence="14">
    <location>
        <begin position="430"/>
        <end position="454"/>
    </location>
</feature>
<keyword evidence="5 14" id="KW-0812">Transmembrane</keyword>
<dbReference type="PANTHER" id="PTHR15362">
    <property type="entry name" value="PHOSPHATIDYLINOSITOL SYNTHASE"/>
    <property type="match status" value="1"/>
</dbReference>
<reference evidence="15" key="1">
    <citation type="submission" date="2016-08" db="EMBL/GenBank/DDBJ databases">
        <title>Expression of exclusive phospholipids and autonomous membrane biogenesis indicate a host-independent lifestyle of Eimeria sporozoites.</title>
        <authorList>
            <person name="Gupta N."/>
            <person name="Kong P."/>
        </authorList>
    </citation>
    <scope>NUCLEOTIDE SEQUENCE</scope>
</reference>
<keyword evidence="11" id="KW-1208">Phospholipid metabolism</keyword>